<sequence length="214" mass="25115">MEKLISIIIPIFPGDNEAEELLRFLDNHIPEYWEVIVSSPKEKGSRAYALNEGAKKANGKFLWFLHGDSRITKETIHLLEKSISEKPERLHYFKLKFYPDSILMRFNSIGANLRSYLLGCPYGDQSFCIAKDQFLILQGFDEDIALGEDLFFVWKTKEKSILLNQIRGYIQTSSRKYKSRGWLRITIFHHYMFWKLVFLWLADKGKKAIPKISE</sequence>
<dbReference type="EMBL" id="RQHV01000061">
    <property type="protein sequence ID" value="TGN08475.1"/>
    <property type="molecule type" value="Genomic_DNA"/>
</dbReference>
<keyword evidence="8" id="KW-1185">Reference proteome</keyword>
<dbReference type="AlphaFoldDB" id="A0A4R9LLH7"/>
<dbReference type="GO" id="GO:0016757">
    <property type="term" value="F:glycosyltransferase activity"/>
    <property type="evidence" value="ECO:0007669"/>
    <property type="project" value="UniProtKB-KW"/>
</dbReference>
<dbReference type="OrthoDB" id="9810303at2"/>
<evidence type="ECO:0000313" key="7">
    <source>
        <dbReference type="EMBL" id="TGN08475.1"/>
    </source>
</evidence>
<evidence type="ECO:0000256" key="2">
    <source>
        <dbReference type="ARBA" id="ARBA00022475"/>
    </source>
</evidence>
<evidence type="ECO:0000256" key="5">
    <source>
        <dbReference type="ARBA" id="ARBA00023136"/>
    </source>
</evidence>
<dbReference type="GO" id="GO:0005886">
    <property type="term" value="C:plasma membrane"/>
    <property type="evidence" value="ECO:0007669"/>
    <property type="project" value="UniProtKB-SubCell"/>
</dbReference>
<evidence type="ECO:0000313" key="8">
    <source>
        <dbReference type="Proteomes" id="UP000298264"/>
    </source>
</evidence>
<dbReference type="Gene3D" id="3.90.550.10">
    <property type="entry name" value="Spore Coat Polysaccharide Biosynthesis Protein SpsA, Chain A"/>
    <property type="match status" value="1"/>
</dbReference>
<keyword evidence="2" id="KW-1003">Cell membrane</keyword>
<dbReference type="Pfam" id="PF00535">
    <property type="entry name" value="Glycos_transf_2"/>
    <property type="match status" value="1"/>
</dbReference>
<dbReference type="RefSeq" id="WP_135765427.1">
    <property type="nucleotide sequence ID" value="NZ_RQHV01000061.1"/>
</dbReference>
<evidence type="ECO:0000256" key="1">
    <source>
        <dbReference type="ARBA" id="ARBA00004236"/>
    </source>
</evidence>
<accession>A0A4R9LLH7</accession>
<dbReference type="Proteomes" id="UP000298264">
    <property type="component" value="Unassembled WGS sequence"/>
</dbReference>
<organism evidence="7 8">
    <name type="scientific">Leptospira ilyithenensis</name>
    <dbReference type="NCBI Taxonomy" id="2484901"/>
    <lineage>
        <taxon>Bacteria</taxon>
        <taxon>Pseudomonadati</taxon>
        <taxon>Spirochaetota</taxon>
        <taxon>Spirochaetia</taxon>
        <taxon>Leptospirales</taxon>
        <taxon>Leptospiraceae</taxon>
        <taxon>Leptospira</taxon>
    </lineage>
</organism>
<protein>
    <submittedName>
        <fullName evidence="7">Glycosyltransferase</fullName>
    </submittedName>
</protein>
<keyword evidence="4 7" id="KW-0808">Transferase</keyword>
<comment type="caution">
    <text evidence="7">The sequence shown here is derived from an EMBL/GenBank/DDBJ whole genome shotgun (WGS) entry which is preliminary data.</text>
</comment>
<evidence type="ECO:0000256" key="4">
    <source>
        <dbReference type="ARBA" id="ARBA00022679"/>
    </source>
</evidence>
<feature type="domain" description="Glycosyltransferase 2-like" evidence="6">
    <location>
        <begin position="15"/>
        <end position="87"/>
    </location>
</feature>
<dbReference type="InterPro" id="IPR029044">
    <property type="entry name" value="Nucleotide-diphossugar_trans"/>
</dbReference>
<evidence type="ECO:0000256" key="3">
    <source>
        <dbReference type="ARBA" id="ARBA00022676"/>
    </source>
</evidence>
<keyword evidence="3" id="KW-0328">Glycosyltransferase</keyword>
<comment type="subcellular location">
    <subcellularLocation>
        <location evidence="1">Cell membrane</location>
    </subcellularLocation>
</comment>
<evidence type="ECO:0000259" key="6">
    <source>
        <dbReference type="Pfam" id="PF00535"/>
    </source>
</evidence>
<gene>
    <name evidence="7" type="ORF">EHS11_16400</name>
</gene>
<dbReference type="PANTHER" id="PTHR43646">
    <property type="entry name" value="GLYCOSYLTRANSFERASE"/>
    <property type="match status" value="1"/>
</dbReference>
<reference evidence="7" key="1">
    <citation type="journal article" date="2019" name="PLoS Negl. Trop. Dis.">
        <title>Revisiting the worldwide diversity of Leptospira species in the environment.</title>
        <authorList>
            <person name="Vincent A.T."/>
            <person name="Schiettekatte O."/>
            <person name="Bourhy P."/>
            <person name="Veyrier F.J."/>
            <person name="Picardeau M."/>
        </authorList>
    </citation>
    <scope>NUCLEOTIDE SEQUENCE [LARGE SCALE GENOMIC DNA]</scope>
    <source>
        <strain evidence="7">201400974</strain>
    </source>
</reference>
<dbReference type="InterPro" id="IPR001173">
    <property type="entry name" value="Glyco_trans_2-like"/>
</dbReference>
<proteinExistence type="predicted"/>
<dbReference type="PANTHER" id="PTHR43646:SF2">
    <property type="entry name" value="GLYCOSYLTRANSFERASE 2-LIKE DOMAIN-CONTAINING PROTEIN"/>
    <property type="match status" value="1"/>
</dbReference>
<dbReference type="SUPFAM" id="SSF53448">
    <property type="entry name" value="Nucleotide-diphospho-sugar transferases"/>
    <property type="match status" value="1"/>
</dbReference>
<keyword evidence="5" id="KW-0472">Membrane</keyword>
<name>A0A4R9LLH7_9LEPT</name>